<dbReference type="STRING" id="97359.A0A550CFB2"/>
<reference evidence="4 5" key="1">
    <citation type="journal article" date="2019" name="New Phytol.">
        <title>Comparative genomics reveals unique wood-decay strategies and fruiting body development in the Schizophyllaceae.</title>
        <authorList>
            <person name="Almasi E."/>
            <person name="Sahu N."/>
            <person name="Krizsan K."/>
            <person name="Balint B."/>
            <person name="Kovacs G.M."/>
            <person name="Kiss B."/>
            <person name="Cseklye J."/>
            <person name="Drula E."/>
            <person name="Henrissat B."/>
            <person name="Nagy I."/>
            <person name="Chovatia M."/>
            <person name="Adam C."/>
            <person name="LaButti K."/>
            <person name="Lipzen A."/>
            <person name="Riley R."/>
            <person name="Grigoriev I.V."/>
            <person name="Nagy L.G."/>
        </authorList>
    </citation>
    <scope>NUCLEOTIDE SEQUENCE [LARGE SCALE GENOMIC DNA]</scope>
    <source>
        <strain evidence="4 5">NL-1724</strain>
    </source>
</reference>
<dbReference type="PANTHER" id="PTHR43639">
    <property type="entry name" value="OXIDOREDUCTASE, SHORT-CHAIN DEHYDROGENASE/REDUCTASE FAMILY (AFU_ORTHOLOGUE AFUA_5G02870)"/>
    <property type="match status" value="1"/>
</dbReference>
<dbReference type="GO" id="GO:0016491">
    <property type="term" value="F:oxidoreductase activity"/>
    <property type="evidence" value="ECO:0007669"/>
    <property type="project" value="UniProtKB-KW"/>
</dbReference>
<evidence type="ECO:0000256" key="2">
    <source>
        <dbReference type="ARBA" id="ARBA00022857"/>
    </source>
</evidence>
<dbReference type="OrthoDB" id="5327538at2759"/>
<dbReference type="AlphaFoldDB" id="A0A550CFB2"/>
<gene>
    <name evidence="4" type="ORF">BD626DRAFT_629918</name>
</gene>
<organism evidence="4 5">
    <name type="scientific">Schizophyllum amplum</name>
    <dbReference type="NCBI Taxonomy" id="97359"/>
    <lineage>
        <taxon>Eukaryota</taxon>
        <taxon>Fungi</taxon>
        <taxon>Dikarya</taxon>
        <taxon>Basidiomycota</taxon>
        <taxon>Agaricomycotina</taxon>
        <taxon>Agaricomycetes</taxon>
        <taxon>Agaricomycetidae</taxon>
        <taxon>Agaricales</taxon>
        <taxon>Schizophyllaceae</taxon>
        <taxon>Schizophyllum</taxon>
    </lineage>
</organism>
<dbReference type="Proteomes" id="UP000320762">
    <property type="component" value="Unassembled WGS sequence"/>
</dbReference>
<dbReference type="PRINTS" id="PR00080">
    <property type="entry name" value="SDRFAMILY"/>
</dbReference>
<dbReference type="EMBL" id="VDMD01000009">
    <property type="protein sequence ID" value="TRM63366.1"/>
    <property type="molecule type" value="Genomic_DNA"/>
</dbReference>
<dbReference type="PRINTS" id="PR00081">
    <property type="entry name" value="GDHRDH"/>
</dbReference>
<dbReference type="PANTHER" id="PTHR43639:SF1">
    <property type="entry name" value="SHORT-CHAIN DEHYDROGENASE_REDUCTASE FAMILY PROTEIN"/>
    <property type="match status" value="1"/>
</dbReference>
<evidence type="ECO:0000256" key="1">
    <source>
        <dbReference type="ARBA" id="ARBA00006484"/>
    </source>
</evidence>
<keyword evidence="5" id="KW-1185">Reference proteome</keyword>
<evidence type="ECO:0000313" key="4">
    <source>
        <dbReference type="EMBL" id="TRM63366.1"/>
    </source>
</evidence>
<keyword evidence="3" id="KW-0560">Oxidoreductase</keyword>
<evidence type="ECO:0000256" key="3">
    <source>
        <dbReference type="ARBA" id="ARBA00023002"/>
    </source>
</evidence>
<accession>A0A550CFB2</accession>
<comment type="caution">
    <text evidence="4">The sequence shown here is derived from an EMBL/GenBank/DDBJ whole genome shotgun (WGS) entry which is preliminary data.</text>
</comment>
<name>A0A550CFB2_9AGAR</name>
<proteinExistence type="inferred from homology"/>
<sequence>MSTADLTNRILSGKVAIVTGASRGIGEEIAWELAKNGAKVMITYTSDSSTALANALAARIIALDNGAAAATVRADLRLPESPAIIIAATLAAFSTPTIDILINNAGIGVARPLPGTTAADYAHVFDINVRAIILMTEAVVPYLRAHARIVNISSVAARSGYPHHTLYGASKAAVEGFTRACAAELGAAGHSVNCVAPGPVVSEMFERMPEDILVALKQRTAMQHRVGVPGDVAPIVVWLAQENSRWVTGQTISATGGAEMI</sequence>
<protein>
    <recommendedName>
        <fullName evidence="6">Dehydrogenase</fullName>
    </recommendedName>
</protein>
<dbReference type="Gene3D" id="3.40.50.720">
    <property type="entry name" value="NAD(P)-binding Rossmann-like Domain"/>
    <property type="match status" value="1"/>
</dbReference>
<dbReference type="Pfam" id="PF13561">
    <property type="entry name" value="adh_short_C2"/>
    <property type="match status" value="1"/>
</dbReference>
<dbReference type="FunFam" id="3.40.50.720:FF:000374">
    <property type="entry name" value="3-oxoacyl-(Acyl-carrier-protein) reductase"/>
    <property type="match status" value="1"/>
</dbReference>
<evidence type="ECO:0008006" key="6">
    <source>
        <dbReference type="Google" id="ProtNLM"/>
    </source>
</evidence>
<dbReference type="SUPFAM" id="SSF51735">
    <property type="entry name" value="NAD(P)-binding Rossmann-fold domains"/>
    <property type="match status" value="1"/>
</dbReference>
<keyword evidence="2" id="KW-0521">NADP</keyword>
<dbReference type="InterPro" id="IPR002347">
    <property type="entry name" value="SDR_fam"/>
</dbReference>
<comment type="similarity">
    <text evidence="1">Belongs to the short-chain dehydrogenases/reductases (SDR) family.</text>
</comment>
<evidence type="ECO:0000313" key="5">
    <source>
        <dbReference type="Proteomes" id="UP000320762"/>
    </source>
</evidence>
<dbReference type="InterPro" id="IPR036291">
    <property type="entry name" value="NAD(P)-bd_dom_sf"/>
</dbReference>